<keyword evidence="5" id="KW-0378">Hydrolase</keyword>
<gene>
    <name evidence="5" type="ORF">FMM08_14875</name>
</gene>
<dbReference type="Gene3D" id="3.90.850.10">
    <property type="entry name" value="Fumarylacetoacetase-like, C-terminal domain"/>
    <property type="match status" value="1"/>
</dbReference>
<evidence type="ECO:0000313" key="6">
    <source>
        <dbReference type="Proteomes" id="UP000321234"/>
    </source>
</evidence>
<comment type="similarity">
    <text evidence="1">Belongs to the FAH family.</text>
</comment>
<dbReference type="EMBL" id="VKAC01000008">
    <property type="protein sequence ID" value="TXR55568.1"/>
    <property type="molecule type" value="Genomic_DNA"/>
</dbReference>
<dbReference type="Pfam" id="PF01557">
    <property type="entry name" value="FAA_hydrolase"/>
    <property type="match status" value="1"/>
</dbReference>
<dbReference type="PANTHER" id="PTHR42796:SF7">
    <property type="entry name" value="2-DEHYDRO-3-DEOXY-D-ARABINONATE DEHYDRATASE"/>
    <property type="match status" value="1"/>
</dbReference>
<proteinExistence type="inferred from homology"/>
<dbReference type="GO" id="GO:0044281">
    <property type="term" value="P:small molecule metabolic process"/>
    <property type="evidence" value="ECO:0007669"/>
    <property type="project" value="UniProtKB-ARBA"/>
</dbReference>
<dbReference type="SUPFAM" id="SSF56529">
    <property type="entry name" value="FAH"/>
    <property type="match status" value="1"/>
</dbReference>
<dbReference type="OrthoDB" id="9779415at2"/>
<feature type="domain" description="Fumarylacetoacetase-like C-terminal" evidence="4">
    <location>
        <begin position="107"/>
        <end position="281"/>
    </location>
</feature>
<feature type="compositionally biased region" description="Polar residues" evidence="3">
    <location>
        <begin position="297"/>
        <end position="307"/>
    </location>
</feature>
<dbReference type="GO" id="GO:0046872">
    <property type="term" value="F:metal ion binding"/>
    <property type="evidence" value="ECO:0007669"/>
    <property type="project" value="UniProtKB-KW"/>
</dbReference>
<keyword evidence="2" id="KW-0479">Metal-binding</keyword>
<feature type="region of interest" description="Disordered" evidence="3">
    <location>
        <begin position="1"/>
        <end position="21"/>
    </location>
</feature>
<evidence type="ECO:0000313" key="5">
    <source>
        <dbReference type="EMBL" id="TXR55568.1"/>
    </source>
</evidence>
<dbReference type="PANTHER" id="PTHR42796">
    <property type="entry name" value="FUMARYLACETOACETATE HYDROLASE DOMAIN-CONTAINING PROTEIN 2A-RELATED"/>
    <property type="match status" value="1"/>
</dbReference>
<reference evidence="5 6" key="1">
    <citation type="submission" date="2019-07" db="EMBL/GenBank/DDBJ databases">
        <title>Quadrisphaera sp. strain DD2A genome sequencing and assembly.</title>
        <authorList>
            <person name="Kim I."/>
        </authorList>
    </citation>
    <scope>NUCLEOTIDE SEQUENCE [LARGE SCALE GENOMIC DNA]</scope>
    <source>
        <strain evidence="5 6">DD2A</strain>
    </source>
</reference>
<feature type="compositionally biased region" description="Basic and acidic residues" evidence="3">
    <location>
        <begin position="8"/>
        <end position="21"/>
    </location>
</feature>
<sequence length="316" mass="33145">MALLVRTSDGRTDGRAGGERWQLRDGGSAVEAPPLHELLRVPLDEARAVLARAQRAGAAADADAPLLAPVDTQEVWAAGVTYLRSRDGRAEESDHADVYDLVYAADRPEVFFKATAARVVGPGGAVGVRVDSGWDVPEPEVGLVLNSRGELFGYVPGDDVSSRTIEGENPLYLPQAKVYSRSCSLGPGVVPVWDAPQGPLAVAVTIERGGATVYEDATTTASMARSFTELAAWLFAGLDFPDGVVLLTGTGLVPPPEVTLLEGDVVTVRVDGVGELTNPVVRVGRQPAALRTAAETSQLATSWSPSTKPAAWPSAL</sequence>
<protein>
    <submittedName>
        <fullName evidence="5">Fumarylacetoacetate hydrolase</fullName>
    </submittedName>
</protein>
<comment type="caution">
    <text evidence="5">The sequence shown here is derived from an EMBL/GenBank/DDBJ whole genome shotgun (WGS) entry which is preliminary data.</text>
</comment>
<evidence type="ECO:0000256" key="3">
    <source>
        <dbReference type="SAM" id="MobiDB-lite"/>
    </source>
</evidence>
<dbReference type="InterPro" id="IPR051121">
    <property type="entry name" value="FAH"/>
</dbReference>
<dbReference type="AlphaFoldDB" id="A0A5C8ZEG6"/>
<dbReference type="InterPro" id="IPR036663">
    <property type="entry name" value="Fumarylacetoacetase_C_sf"/>
</dbReference>
<feature type="region of interest" description="Disordered" evidence="3">
    <location>
        <begin position="297"/>
        <end position="316"/>
    </location>
</feature>
<dbReference type="GO" id="GO:0016787">
    <property type="term" value="F:hydrolase activity"/>
    <property type="evidence" value="ECO:0007669"/>
    <property type="project" value="UniProtKB-KW"/>
</dbReference>
<name>A0A5C8ZEG6_9ACTN</name>
<dbReference type="InterPro" id="IPR011234">
    <property type="entry name" value="Fumarylacetoacetase-like_C"/>
</dbReference>
<dbReference type="RefSeq" id="WP_147927144.1">
    <property type="nucleotide sequence ID" value="NZ_VKAC01000008.1"/>
</dbReference>
<evidence type="ECO:0000256" key="1">
    <source>
        <dbReference type="ARBA" id="ARBA00010211"/>
    </source>
</evidence>
<evidence type="ECO:0000256" key="2">
    <source>
        <dbReference type="ARBA" id="ARBA00022723"/>
    </source>
</evidence>
<dbReference type="Proteomes" id="UP000321234">
    <property type="component" value="Unassembled WGS sequence"/>
</dbReference>
<organism evidence="5 6">
    <name type="scientific">Quadrisphaera setariae</name>
    <dbReference type="NCBI Taxonomy" id="2593304"/>
    <lineage>
        <taxon>Bacteria</taxon>
        <taxon>Bacillati</taxon>
        <taxon>Actinomycetota</taxon>
        <taxon>Actinomycetes</taxon>
        <taxon>Kineosporiales</taxon>
        <taxon>Kineosporiaceae</taxon>
        <taxon>Quadrisphaera</taxon>
    </lineage>
</organism>
<evidence type="ECO:0000259" key="4">
    <source>
        <dbReference type="Pfam" id="PF01557"/>
    </source>
</evidence>
<accession>A0A5C8ZEG6</accession>
<keyword evidence="6" id="KW-1185">Reference proteome</keyword>